<dbReference type="GO" id="GO:0061630">
    <property type="term" value="F:ubiquitin protein ligase activity"/>
    <property type="evidence" value="ECO:0007669"/>
    <property type="project" value="UniProtKB-UniRule"/>
</dbReference>
<sequence>MDIDEVVLDIPSHFMCPISLQLMLDPVTVSSGITYDRESIERWLYSTNINRFCCPVTNQPLSDTDLTPNHTLRRLIEGWCSLNASHGFHRLPTPKPPVDRAQVAKILSDGRKHPHMRLSCLQQLRSIVAGSERGRKMVSCEVSSIVEFVVSVITGSSIGESEALTGEALHLLHSLDILESSVKNLIKGGGGDELVAALVHALNVGESYQCRAHAIVALRSISKVADPMQLSNLQPEFFRQVGRVLAERISHQASKTALKLLVKLCSRGRNRIKAVEGGAVSVLIEILLSIDSSSSESRRTCELVLIVLDQLCGCAEGRQEMLKHGAGLAIVSKKILRVSHSASDRAIRVLSSISRFSANPRVLQEMLQVGVVTKLCLVVQVDCNSKTHERAKEILKMHSRVWRNSPCIPAHLLSSYPSYSSS</sequence>
<dbReference type="InterPro" id="IPR016024">
    <property type="entry name" value="ARM-type_fold"/>
</dbReference>
<dbReference type="SMART" id="SM00504">
    <property type="entry name" value="Ubox"/>
    <property type="match status" value="1"/>
</dbReference>
<comment type="caution">
    <text evidence="7">The sequence shown here is derived from an EMBL/GenBank/DDBJ whole genome shotgun (WGS) entry which is preliminary data.</text>
</comment>
<evidence type="ECO:0000256" key="2">
    <source>
        <dbReference type="ARBA" id="ARBA00004906"/>
    </source>
</evidence>
<evidence type="ECO:0000256" key="1">
    <source>
        <dbReference type="ARBA" id="ARBA00000900"/>
    </source>
</evidence>
<dbReference type="PANTHER" id="PTHR22849:SF11">
    <property type="entry name" value="U-BOX DOMAIN-CONTAINING PROTEIN"/>
    <property type="match status" value="1"/>
</dbReference>
<name>A0AAN7R925_TRANT</name>
<organism evidence="7 8">
    <name type="scientific">Trapa natans</name>
    <name type="common">Water chestnut</name>
    <dbReference type="NCBI Taxonomy" id="22666"/>
    <lineage>
        <taxon>Eukaryota</taxon>
        <taxon>Viridiplantae</taxon>
        <taxon>Streptophyta</taxon>
        <taxon>Embryophyta</taxon>
        <taxon>Tracheophyta</taxon>
        <taxon>Spermatophyta</taxon>
        <taxon>Magnoliopsida</taxon>
        <taxon>eudicotyledons</taxon>
        <taxon>Gunneridae</taxon>
        <taxon>Pentapetalae</taxon>
        <taxon>rosids</taxon>
        <taxon>malvids</taxon>
        <taxon>Myrtales</taxon>
        <taxon>Lythraceae</taxon>
        <taxon>Trapa</taxon>
    </lineage>
</organism>
<dbReference type="PROSITE" id="PS51698">
    <property type="entry name" value="U_BOX"/>
    <property type="match status" value="1"/>
</dbReference>
<dbReference type="AlphaFoldDB" id="A0AAN7R925"/>
<protein>
    <recommendedName>
        <fullName evidence="5 6">U-box domain-containing protein</fullName>
        <ecNumber evidence="5">2.3.2.27</ecNumber>
    </recommendedName>
    <alternativeName>
        <fullName evidence="5">RING-type E3 ubiquitin transferase PUB</fullName>
    </alternativeName>
</protein>
<dbReference type="Gene3D" id="1.25.10.10">
    <property type="entry name" value="Leucine-rich Repeat Variant"/>
    <property type="match status" value="1"/>
</dbReference>
<dbReference type="CDD" id="cd16664">
    <property type="entry name" value="RING-Ubox_PUB"/>
    <property type="match status" value="1"/>
</dbReference>
<evidence type="ECO:0000256" key="3">
    <source>
        <dbReference type="ARBA" id="ARBA00022679"/>
    </source>
</evidence>
<gene>
    <name evidence="7" type="ORF">SAY86_032219</name>
</gene>
<dbReference type="InterPro" id="IPR011989">
    <property type="entry name" value="ARM-like"/>
</dbReference>
<comment type="catalytic activity">
    <reaction evidence="1 5">
        <text>S-ubiquitinyl-[E2 ubiquitin-conjugating enzyme]-L-cysteine + [acceptor protein]-L-lysine = [E2 ubiquitin-conjugating enzyme]-L-cysteine + N(6)-ubiquitinyl-[acceptor protein]-L-lysine.</text>
        <dbReference type="EC" id="2.3.2.27"/>
    </reaction>
</comment>
<keyword evidence="8" id="KW-1185">Reference proteome</keyword>
<dbReference type="GO" id="GO:0016567">
    <property type="term" value="P:protein ubiquitination"/>
    <property type="evidence" value="ECO:0007669"/>
    <property type="project" value="UniProtKB-UniRule"/>
</dbReference>
<feature type="domain" description="U-box" evidence="6">
    <location>
        <begin position="9"/>
        <end position="86"/>
    </location>
</feature>
<keyword evidence="4 5" id="KW-0833">Ubl conjugation pathway</keyword>
<keyword evidence="3 5" id="KW-0808">Transferase</keyword>
<comment type="function">
    <text evidence="5">Functions as an E3 ubiquitin ligase.</text>
</comment>
<dbReference type="EMBL" id="JAXQNO010000009">
    <property type="protein sequence ID" value="KAK4791806.1"/>
    <property type="molecule type" value="Genomic_DNA"/>
</dbReference>
<dbReference type="Pfam" id="PF04564">
    <property type="entry name" value="U-box"/>
    <property type="match status" value="1"/>
</dbReference>
<dbReference type="Proteomes" id="UP001346149">
    <property type="component" value="Unassembled WGS sequence"/>
</dbReference>
<evidence type="ECO:0000259" key="6">
    <source>
        <dbReference type="PROSITE" id="PS51698"/>
    </source>
</evidence>
<evidence type="ECO:0000313" key="8">
    <source>
        <dbReference type="Proteomes" id="UP001346149"/>
    </source>
</evidence>
<accession>A0AAN7R925</accession>
<evidence type="ECO:0000256" key="4">
    <source>
        <dbReference type="ARBA" id="ARBA00022786"/>
    </source>
</evidence>
<dbReference type="Pfam" id="PF25598">
    <property type="entry name" value="ARM_PUB"/>
    <property type="match status" value="1"/>
</dbReference>
<dbReference type="InterPro" id="IPR045185">
    <property type="entry name" value="PUB22/23/24-like"/>
</dbReference>
<dbReference type="FunFam" id="3.30.40.10:FF:000442">
    <property type="entry name" value="RING-type E3 ubiquitin transferase"/>
    <property type="match status" value="1"/>
</dbReference>
<dbReference type="InterPro" id="IPR013083">
    <property type="entry name" value="Znf_RING/FYVE/PHD"/>
</dbReference>
<dbReference type="EC" id="2.3.2.27" evidence="5"/>
<comment type="pathway">
    <text evidence="2 5">Protein modification; protein ubiquitination.</text>
</comment>
<dbReference type="InterPro" id="IPR045210">
    <property type="entry name" value="RING-Ubox_PUB"/>
</dbReference>
<proteinExistence type="predicted"/>
<dbReference type="SUPFAM" id="SSF57850">
    <property type="entry name" value="RING/U-box"/>
    <property type="match status" value="1"/>
</dbReference>
<evidence type="ECO:0000256" key="5">
    <source>
        <dbReference type="RuleBase" id="RU369093"/>
    </source>
</evidence>
<dbReference type="InterPro" id="IPR058678">
    <property type="entry name" value="ARM_PUB"/>
</dbReference>
<reference evidence="7 8" key="1">
    <citation type="journal article" date="2023" name="Hortic Res">
        <title>Pangenome of water caltrop reveals structural variations and asymmetric subgenome divergence after allopolyploidization.</title>
        <authorList>
            <person name="Zhang X."/>
            <person name="Chen Y."/>
            <person name="Wang L."/>
            <person name="Yuan Y."/>
            <person name="Fang M."/>
            <person name="Shi L."/>
            <person name="Lu R."/>
            <person name="Comes H.P."/>
            <person name="Ma Y."/>
            <person name="Chen Y."/>
            <person name="Huang G."/>
            <person name="Zhou Y."/>
            <person name="Zheng Z."/>
            <person name="Qiu Y."/>
        </authorList>
    </citation>
    <scope>NUCLEOTIDE SEQUENCE [LARGE SCALE GENOMIC DNA]</scope>
    <source>
        <strain evidence="7">F231</strain>
    </source>
</reference>
<evidence type="ECO:0000313" key="7">
    <source>
        <dbReference type="EMBL" id="KAK4791806.1"/>
    </source>
</evidence>
<dbReference type="PANTHER" id="PTHR22849">
    <property type="entry name" value="WDSAM1 PROTEIN"/>
    <property type="match status" value="1"/>
</dbReference>
<dbReference type="InterPro" id="IPR003613">
    <property type="entry name" value="Ubox_domain"/>
</dbReference>
<dbReference type="Gene3D" id="3.30.40.10">
    <property type="entry name" value="Zinc/RING finger domain, C3HC4 (zinc finger)"/>
    <property type="match status" value="1"/>
</dbReference>
<dbReference type="SUPFAM" id="SSF48371">
    <property type="entry name" value="ARM repeat"/>
    <property type="match status" value="1"/>
</dbReference>